<feature type="region of interest" description="Disordered" evidence="2">
    <location>
        <begin position="137"/>
        <end position="157"/>
    </location>
</feature>
<comment type="similarity">
    <text evidence="1">Belongs to the DDA1 family.</text>
</comment>
<name>A0A5N5K0W6_9ROSI</name>
<dbReference type="EMBL" id="VDCV01000015">
    <property type="protein sequence ID" value="KAB5525128.1"/>
    <property type="molecule type" value="Genomic_DNA"/>
</dbReference>
<evidence type="ECO:0000313" key="5">
    <source>
        <dbReference type="Proteomes" id="UP000326939"/>
    </source>
</evidence>
<dbReference type="Gene3D" id="1.10.720.30">
    <property type="entry name" value="SAP domain"/>
    <property type="match status" value="1"/>
</dbReference>
<dbReference type="PANTHER" id="PTHR31879:SF2">
    <property type="entry name" value="DET1- AND DDB1-ASSOCIATED PROTEIN 1"/>
    <property type="match status" value="1"/>
</dbReference>
<comment type="caution">
    <text evidence="4">The sequence shown here is derived from an EMBL/GenBank/DDBJ whole genome shotgun (WGS) entry which is preliminary data.</text>
</comment>
<evidence type="ECO:0000313" key="4">
    <source>
        <dbReference type="EMBL" id="KAB5525128.1"/>
    </source>
</evidence>
<sequence>MESSSSCPSDSNPKPTGASEFLSNLPSHGFLFSTVSSSNPGGMRVYICEHDTSPPEGQEIKTNQTNILIRSLQLNKHKGDSSLKGVKGLTATEGSRKSCQNFVVGKSLCIFDRVQLVLAGCCQQFFRAPERALDSRASAKRGNNQIGSRQEGSYSRTSEKDYYSLTVERLRALLKEQGLSPKGKKANAMVLICIAPLVRVVHLLPLHKVEAIGRAGCKVERSVKCRWLIVQIEAFQFMFSGAVQTVHVRFTSQSRKPVKKQFDGRGGLAEGNLFAACRFHMLAALISELEPMPDRAHDIPRMVRFWSELKFLHNVNYNS</sequence>
<dbReference type="GO" id="GO:0032436">
    <property type="term" value="P:positive regulation of proteasomal ubiquitin-dependent protein catabolic process"/>
    <property type="evidence" value="ECO:0007669"/>
    <property type="project" value="TreeGrafter"/>
</dbReference>
<feature type="compositionally biased region" description="Polar residues" evidence="2">
    <location>
        <begin position="141"/>
        <end position="156"/>
    </location>
</feature>
<evidence type="ECO:0000256" key="1">
    <source>
        <dbReference type="ARBA" id="ARBA00008042"/>
    </source>
</evidence>
<organism evidence="4 5">
    <name type="scientific">Salix brachista</name>
    <dbReference type="NCBI Taxonomy" id="2182728"/>
    <lineage>
        <taxon>Eukaryota</taxon>
        <taxon>Viridiplantae</taxon>
        <taxon>Streptophyta</taxon>
        <taxon>Embryophyta</taxon>
        <taxon>Tracheophyta</taxon>
        <taxon>Spermatophyta</taxon>
        <taxon>Magnoliopsida</taxon>
        <taxon>eudicotyledons</taxon>
        <taxon>Gunneridae</taxon>
        <taxon>Pentapetalae</taxon>
        <taxon>rosids</taxon>
        <taxon>fabids</taxon>
        <taxon>Malpighiales</taxon>
        <taxon>Salicaceae</taxon>
        <taxon>Saliceae</taxon>
        <taxon>Salix</taxon>
    </lineage>
</organism>
<feature type="domain" description="DET1- and DDB1-associated protein 1" evidence="3">
    <location>
        <begin position="20"/>
        <end position="77"/>
    </location>
</feature>
<evidence type="ECO:0000259" key="3">
    <source>
        <dbReference type="Pfam" id="PF10172"/>
    </source>
</evidence>
<dbReference type="InterPro" id="IPR033575">
    <property type="entry name" value="DDA1-like"/>
</dbReference>
<dbReference type="InterPro" id="IPR036361">
    <property type="entry name" value="SAP_dom_sf"/>
</dbReference>
<dbReference type="AlphaFoldDB" id="A0A5N5K0W6"/>
<gene>
    <name evidence="4" type="ORF">DKX38_022877</name>
</gene>
<accession>A0A5N5K0W6</accession>
<proteinExistence type="inferred from homology"/>
<dbReference type="InterPro" id="IPR018276">
    <property type="entry name" value="DDA1_dom"/>
</dbReference>
<reference evidence="5" key="1">
    <citation type="journal article" date="2019" name="Gigascience">
        <title>De novo genome assembly of the endangered Acer yangbiense, a plant species with extremely small populations endemic to Yunnan Province, China.</title>
        <authorList>
            <person name="Yang J."/>
            <person name="Wariss H.M."/>
            <person name="Tao L."/>
            <person name="Zhang R."/>
            <person name="Yun Q."/>
            <person name="Hollingsworth P."/>
            <person name="Dao Z."/>
            <person name="Luo G."/>
            <person name="Guo H."/>
            <person name="Ma Y."/>
            <person name="Sun W."/>
        </authorList>
    </citation>
    <scope>NUCLEOTIDE SEQUENCE [LARGE SCALE GENOMIC DNA]</scope>
    <source>
        <strain evidence="5">cv. br00</strain>
    </source>
</reference>
<evidence type="ECO:0000256" key="2">
    <source>
        <dbReference type="SAM" id="MobiDB-lite"/>
    </source>
</evidence>
<dbReference type="Proteomes" id="UP000326939">
    <property type="component" value="Chromosome 15"/>
</dbReference>
<keyword evidence="5" id="KW-1185">Reference proteome</keyword>
<protein>
    <recommendedName>
        <fullName evidence="3">DET1- and DDB1-associated protein 1 domain-containing protein</fullName>
    </recommendedName>
</protein>
<dbReference type="GO" id="GO:0080008">
    <property type="term" value="C:Cul4-RING E3 ubiquitin ligase complex"/>
    <property type="evidence" value="ECO:0007669"/>
    <property type="project" value="TreeGrafter"/>
</dbReference>
<dbReference type="Pfam" id="PF10172">
    <property type="entry name" value="DDA1"/>
    <property type="match status" value="1"/>
</dbReference>
<dbReference type="PANTHER" id="PTHR31879">
    <property type="entry name" value="DET1- AND DDB1-ASSOCIATED PROTEIN 1"/>
    <property type="match status" value="1"/>
</dbReference>